<evidence type="ECO:0000256" key="6">
    <source>
        <dbReference type="ARBA" id="ARBA00023180"/>
    </source>
</evidence>
<feature type="non-terminal residue" evidence="17">
    <location>
        <position position="1"/>
    </location>
</feature>
<evidence type="ECO:0000256" key="14">
    <source>
        <dbReference type="ARBA" id="ARBA00044106"/>
    </source>
</evidence>
<dbReference type="PANTHER" id="PTHR20963">
    <property type="entry name" value="MULTIPLE INOSITOL POLYPHOSPHATE PHOSPHATASE-RELATED"/>
    <property type="match status" value="1"/>
</dbReference>
<evidence type="ECO:0000256" key="5">
    <source>
        <dbReference type="ARBA" id="ARBA00023157"/>
    </source>
</evidence>
<evidence type="ECO:0000256" key="16">
    <source>
        <dbReference type="PIRSR" id="PIRSR000894-2"/>
    </source>
</evidence>
<evidence type="ECO:0000256" key="4">
    <source>
        <dbReference type="ARBA" id="ARBA00022801"/>
    </source>
</evidence>
<dbReference type="GO" id="GO:0005576">
    <property type="term" value="C:extracellular region"/>
    <property type="evidence" value="ECO:0007669"/>
    <property type="project" value="UniProtKB-SubCell"/>
</dbReference>
<comment type="catalytic activity">
    <reaction evidence="10">
        <text>1D-myo-inositol 1,2-bisphosphate + H2O = 1D-myo-inositol 2-phosphate + phosphate</text>
        <dbReference type="Rhea" id="RHEA:77135"/>
        <dbReference type="ChEBI" id="CHEBI:15377"/>
        <dbReference type="ChEBI" id="CHEBI:43474"/>
        <dbReference type="ChEBI" id="CHEBI:84142"/>
        <dbReference type="ChEBI" id="CHEBI:195539"/>
    </reaction>
    <physiologicalReaction direction="left-to-right" evidence="10">
        <dbReference type="Rhea" id="RHEA:77136"/>
    </physiologicalReaction>
</comment>
<dbReference type="CDD" id="cd07061">
    <property type="entry name" value="HP_HAP_like"/>
    <property type="match status" value="1"/>
</dbReference>
<comment type="subcellular location">
    <subcellularLocation>
        <location evidence="1">Secreted</location>
    </subcellularLocation>
</comment>
<keyword evidence="5 16" id="KW-1015">Disulfide bond</keyword>
<feature type="disulfide bond" evidence="16">
    <location>
        <begin position="177"/>
        <end position="425"/>
    </location>
</feature>
<keyword evidence="6" id="KW-0325">Glycoprotein</keyword>
<comment type="subunit">
    <text evidence="2">Monomer.</text>
</comment>
<keyword evidence="3" id="KW-0964">Secreted</keyword>
<comment type="caution">
    <text evidence="17">The sequence shown here is derived from an EMBL/GenBank/DDBJ whole genome shotgun (WGS) entry which is preliminary data.</text>
</comment>
<dbReference type="PIRSF" id="PIRSF000894">
    <property type="entry name" value="Acid_phosphatase"/>
    <property type="match status" value="1"/>
</dbReference>
<evidence type="ECO:0000256" key="13">
    <source>
        <dbReference type="ARBA" id="ARBA00043788"/>
    </source>
</evidence>
<dbReference type="GO" id="GO:0016158">
    <property type="term" value="F:inositol hexakisphosphate 3-phosphatase activity"/>
    <property type="evidence" value="ECO:0007669"/>
    <property type="project" value="UniProtKB-EC"/>
</dbReference>
<comment type="catalytic activity">
    <reaction evidence="9">
        <text>1D-myo-inositol 1,2,5,6-tetrakisphosphate + H2O = 1D-myo-inositol 1,2,6-trisphosphate + phosphate</text>
        <dbReference type="Rhea" id="RHEA:77119"/>
        <dbReference type="ChEBI" id="CHEBI:15377"/>
        <dbReference type="ChEBI" id="CHEBI:43474"/>
        <dbReference type="ChEBI" id="CHEBI:195535"/>
        <dbReference type="ChEBI" id="CHEBI:195537"/>
    </reaction>
    <physiologicalReaction direction="left-to-right" evidence="9">
        <dbReference type="Rhea" id="RHEA:77120"/>
    </physiologicalReaction>
</comment>
<evidence type="ECO:0000256" key="11">
    <source>
        <dbReference type="ARBA" id="ARBA00043721"/>
    </source>
</evidence>
<proteinExistence type="predicted"/>
<keyword evidence="18" id="KW-1185">Reference proteome</keyword>
<feature type="disulfide bond" evidence="16">
    <location>
        <begin position="396"/>
        <end position="404"/>
    </location>
</feature>
<name>A0AAD8UZ41_9PEZI</name>
<dbReference type="GO" id="GO:0003993">
    <property type="term" value="F:acid phosphatase activity"/>
    <property type="evidence" value="ECO:0007669"/>
    <property type="project" value="TreeGrafter"/>
</dbReference>
<dbReference type="RefSeq" id="XP_060407664.1">
    <property type="nucleotide sequence ID" value="XM_060556052.1"/>
</dbReference>
<dbReference type="Pfam" id="PF00328">
    <property type="entry name" value="His_Phos_2"/>
    <property type="match status" value="1"/>
</dbReference>
<dbReference type="SUPFAM" id="SSF53254">
    <property type="entry name" value="Phosphoglycerate mutase-like"/>
    <property type="match status" value="1"/>
</dbReference>
<evidence type="ECO:0000256" key="7">
    <source>
        <dbReference type="ARBA" id="ARBA00041857"/>
    </source>
</evidence>
<dbReference type="GeneID" id="85440292"/>
<keyword evidence="4" id="KW-0378">Hydrolase</keyword>
<comment type="catalytic activity">
    <reaction evidence="13">
        <text>1D-myo-inositol hexakisphosphate + H2O = 1D-myo-inositol 1,2,4,5,6-pentakisphosphate + phosphate</text>
        <dbReference type="Rhea" id="RHEA:16989"/>
        <dbReference type="ChEBI" id="CHEBI:15377"/>
        <dbReference type="ChEBI" id="CHEBI:43474"/>
        <dbReference type="ChEBI" id="CHEBI:57798"/>
        <dbReference type="ChEBI" id="CHEBI:58130"/>
        <dbReference type="EC" id="3.1.3.8"/>
    </reaction>
    <physiologicalReaction direction="left-to-right" evidence="13">
        <dbReference type="Rhea" id="RHEA:16990"/>
    </physiologicalReaction>
</comment>
<reference evidence="17" key="1">
    <citation type="submission" date="2021-06" db="EMBL/GenBank/DDBJ databases">
        <title>Comparative genomics, transcriptomics and evolutionary studies reveal genomic signatures of adaptation to plant cell wall in hemibiotrophic fungi.</title>
        <authorList>
            <consortium name="DOE Joint Genome Institute"/>
            <person name="Baroncelli R."/>
            <person name="Diaz J.F."/>
            <person name="Benocci T."/>
            <person name="Peng M."/>
            <person name="Battaglia E."/>
            <person name="Haridas S."/>
            <person name="Andreopoulos W."/>
            <person name="Labutti K."/>
            <person name="Pangilinan J."/>
            <person name="Floch G.L."/>
            <person name="Makela M.R."/>
            <person name="Henrissat B."/>
            <person name="Grigoriev I.V."/>
            <person name="Crouch J.A."/>
            <person name="De Vries R.P."/>
            <person name="Sukno S.A."/>
            <person name="Thon M.R."/>
        </authorList>
    </citation>
    <scope>NUCLEOTIDE SEQUENCE</scope>
    <source>
        <strain evidence="17">CBS 125086</strain>
    </source>
</reference>
<sequence length="427" mass="48398">EPKSHFWDWYSPYYPVPSEIDPAVPAGCKVTFVQVLSRHASRYPKLPEMERAKALLARIRSEASGHIRPGVSNRDSLKILMSNDLIPHEFEKLTPYGKKEAIDSGRSFFKRYQALAADNDPFMRSIDEDRVIETASLWKKGFYQSKGQDDSKYPDDRRMQIIPTTKGFNNSLHYGGCPAFDRTVSKIHTETAMQWMNRNFKLIIARLNRELPGIHLTPADVQRLMRLCPTNTVINGIESKVCKLFTTEEFQDTEYGNTIGQYYSWGPGNPLGVTQGVGFTNELIARLTGKPVVDHTSTNTTLTQDPATFPLDKKIYADFSRSNVLVSIYSAMGLFDESQPLSKTKMTPLAKSGGFTMSRLIPFGSRMYVEKLKCSDETEELVRVLINNRVMPLSRCGVDRHGRCKLGNFVESLRFARTGGDWDRCFS</sequence>
<comment type="catalytic activity">
    <reaction evidence="12">
        <text>1D-myo-inositol 1,2,4,5,6-pentakisphosphate + H2O = 1D-myo-inositol 1,2,5,6-tetrakisphosphate + phosphate</text>
        <dbReference type="Rhea" id="RHEA:77115"/>
        <dbReference type="ChEBI" id="CHEBI:15377"/>
        <dbReference type="ChEBI" id="CHEBI:43474"/>
        <dbReference type="ChEBI" id="CHEBI:57798"/>
        <dbReference type="ChEBI" id="CHEBI:195535"/>
    </reaction>
    <physiologicalReaction direction="left-to-right" evidence="12">
        <dbReference type="Rhea" id="RHEA:77116"/>
    </physiologicalReaction>
</comment>
<evidence type="ECO:0000256" key="10">
    <source>
        <dbReference type="ARBA" id="ARBA00043675"/>
    </source>
</evidence>
<accession>A0AAD8UZ41</accession>
<evidence type="ECO:0000313" key="18">
    <source>
        <dbReference type="Proteomes" id="UP001230504"/>
    </source>
</evidence>
<evidence type="ECO:0000313" key="17">
    <source>
        <dbReference type="EMBL" id="KAK1569419.1"/>
    </source>
</evidence>
<dbReference type="Gene3D" id="3.40.50.1240">
    <property type="entry name" value="Phosphoglycerate mutase-like"/>
    <property type="match status" value="1"/>
</dbReference>
<evidence type="ECO:0000256" key="15">
    <source>
        <dbReference type="ARBA" id="ARBA00044262"/>
    </source>
</evidence>
<evidence type="ECO:0000256" key="3">
    <source>
        <dbReference type="ARBA" id="ARBA00022525"/>
    </source>
</evidence>
<evidence type="ECO:0000256" key="12">
    <source>
        <dbReference type="ARBA" id="ARBA00043748"/>
    </source>
</evidence>
<evidence type="ECO:0000256" key="2">
    <source>
        <dbReference type="ARBA" id="ARBA00011245"/>
    </source>
</evidence>
<dbReference type="InterPro" id="IPR029033">
    <property type="entry name" value="His_PPase_superfam"/>
</dbReference>
<evidence type="ECO:0000256" key="1">
    <source>
        <dbReference type="ARBA" id="ARBA00004613"/>
    </source>
</evidence>
<dbReference type="PANTHER" id="PTHR20963:SF24">
    <property type="entry name" value="3-PHYTASE B"/>
    <property type="match status" value="1"/>
</dbReference>
<dbReference type="AlphaFoldDB" id="A0AAD8UZ41"/>
<feature type="disulfide bond" evidence="16">
    <location>
        <begin position="228"/>
        <end position="242"/>
    </location>
</feature>
<dbReference type="InterPro" id="IPR016274">
    <property type="entry name" value="Histidine_acid_Pase_euk"/>
</dbReference>
<protein>
    <recommendedName>
        <fullName evidence="14">Phytase A</fullName>
    </recommendedName>
    <alternativeName>
        <fullName evidence="15">Histidine acid phosphatase phyA</fullName>
    </alternativeName>
    <alternativeName>
        <fullName evidence="8">Myo-inositol hexakisphosphate phosphohydrolase A</fullName>
    </alternativeName>
    <alternativeName>
        <fullName evidence="7">Myo-inositol-hexaphosphate 3-phosphohydrolase A</fullName>
    </alternativeName>
</protein>
<dbReference type="InterPro" id="IPR000560">
    <property type="entry name" value="His_Pase_clade-2"/>
</dbReference>
<feature type="disulfide bond" evidence="16">
    <location>
        <begin position="28"/>
        <end position="374"/>
    </location>
</feature>
<dbReference type="Proteomes" id="UP001230504">
    <property type="component" value="Unassembled WGS sequence"/>
</dbReference>
<evidence type="ECO:0000256" key="8">
    <source>
        <dbReference type="ARBA" id="ARBA00042300"/>
    </source>
</evidence>
<evidence type="ECO:0000256" key="9">
    <source>
        <dbReference type="ARBA" id="ARBA00043670"/>
    </source>
</evidence>
<organism evidence="17 18">
    <name type="scientific">Colletotrichum navitas</name>
    <dbReference type="NCBI Taxonomy" id="681940"/>
    <lineage>
        <taxon>Eukaryota</taxon>
        <taxon>Fungi</taxon>
        <taxon>Dikarya</taxon>
        <taxon>Ascomycota</taxon>
        <taxon>Pezizomycotina</taxon>
        <taxon>Sordariomycetes</taxon>
        <taxon>Hypocreomycetidae</taxon>
        <taxon>Glomerellales</taxon>
        <taxon>Glomerellaceae</taxon>
        <taxon>Colletotrichum</taxon>
        <taxon>Colletotrichum graminicola species complex</taxon>
    </lineage>
</organism>
<comment type="catalytic activity">
    <reaction evidence="11">
        <text>1D-myo-inositol 1,2,6-trisphosphate + H2O = 1D-myo-inositol 1,2-bisphosphate + phosphate</text>
        <dbReference type="Rhea" id="RHEA:77131"/>
        <dbReference type="ChEBI" id="CHEBI:15377"/>
        <dbReference type="ChEBI" id="CHEBI:43474"/>
        <dbReference type="ChEBI" id="CHEBI:195537"/>
        <dbReference type="ChEBI" id="CHEBI:195539"/>
    </reaction>
    <physiologicalReaction direction="left-to-right" evidence="11">
        <dbReference type="Rhea" id="RHEA:77132"/>
    </physiologicalReaction>
</comment>
<gene>
    <name evidence="17" type="ORF">LY79DRAFT_528705</name>
</gene>
<dbReference type="EMBL" id="JAHLJV010000136">
    <property type="protein sequence ID" value="KAK1569419.1"/>
    <property type="molecule type" value="Genomic_DNA"/>
</dbReference>